<feature type="compositionally biased region" description="Basic and acidic residues" evidence="1">
    <location>
        <begin position="60"/>
        <end position="75"/>
    </location>
</feature>
<feature type="compositionally biased region" description="Basic and acidic residues" evidence="1">
    <location>
        <begin position="84"/>
        <end position="115"/>
    </location>
</feature>
<feature type="compositionally biased region" description="Basic residues" evidence="1">
    <location>
        <begin position="371"/>
        <end position="383"/>
    </location>
</feature>
<gene>
    <name evidence="2" type="ORF">M0812_01978</name>
</gene>
<feature type="compositionally biased region" description="Basic and acidic residues" evidence="1">
    <location>
        <begin position="130"/>
        <end position="145"/>
    </location>
</feature>
<protein>
    <submittedName>
        <fullName evidence="2">Uncharacterized protein</fullName>
    </submittedName>
</protein>
<dbReference type="EMBL" id="JANTQA010000042">
    <property type="protein sequence ID" value="KAJ3434854.1"/>
    <property type="molecule type" value="Genomic_DNA"/>
</dbReference>
<feature type="compositionally biased region" description="Basic residues" evidence="1">
    <location>
        <begin position="392"/>
        <end position="420"/>
    </location>
</feature>
<evidence type="ECO:0000256" key="1">
    <source>
        <dbReference type="SAM" id="MobiDB-lite"/>
    </source>
</evidence>
<evidence type="ECO:0000313" key="2">
    <source>
        <dbReference type="EMBL" id="KAJ3434854.1"/>
    </source>
</evidence>
<feature type="region of interest" description="Disordered" evidence="1">
    <location>
        <begin position="253"/>
        <end position="299"/>
    </location>
</feature>
<accession>A0AAV7Z1J7</accession>
<feature type="compositionally biased region" description="Basic and acidic residues" evidence="1">
    <location>
        <begin position="269"/>
        <end position="284"/>
    </location>
</feature>
<feature type="compositionally biased region" description="Basic residues" evidence="1">
    <location>
        <begin position="116"/>
        <end position="129"/>
    </location>
</feature>
<dbReference type="AlphaFoldDB" id="A0AAV7Z1J7"/>
<name>A0AAV7Z1J7_9EUKA</name>
<organism evidence="2 3">
    <name type="scientific">Anaeramoeba flamelloides</name>
    <dbReference type="NCBI Taxonomy" id="1746091"/>
    <lineage>
        <taxon>Eukaryota</taxon>
        <taxon>Metamonada</taxon>
        <taxon>Anaeramoebidae</taxon>
        <taxon>Anaeramoeba</taxon>
    </lineage>
</organism>
<evidence type="ECO:0000313" key="3">
    <source>
        <dbReference type="Proteomes" id="UP001146793"/>
    </source>
</evidence>
<feature type="compositionally biased region" description="Basic residues" evidence="1">
    <location>
        <begin position="46"/>
        <end position="59"/>
    </location>
</feature>
<feature type="region of interest" description="Disordered" evidence="1">
    <location>
        <begin position="1"/>
        <end position="145"/>
    </location>
</feature>
<feature type="compositionally biased region" description="Basic residues" evidence="1">
    <location>
        <begin position="164"/>
        <end position="187"/>
    </location>
</feature>
<reference evidence="2" key="1">
    <citation type="submission" date="2022-08" db="EMBL/GenBank/DDBJ databases">
        <title>Novel sulphate-reducing endosymbionts in the free-living metamonad Anaeramoeba.</title>
        <authorList>
            <person name="Jerlstrom-Hultqvist J."/>
            <person name="Cepicka I."/>
            <person name="Gallot-Lavallee L."/>
            <person name="Salas-Leiva D."/>
            <person name="Curtis B.A."/>
            <person name="Zahonova K."/>
            <person name="Pipaliya S."/>
            <person name="Dacks J."/>
            <person name="Roger A.J."/>
        </authorList>
    </citation>
    <scope>NUCLEOTIDE SEQUENCE</scope>
    <source>
        <strain evidence="2">Busselton2</strain>
    </source>
</reference>
<dbReference type="Proteomes" id="UP001146793">
    <property type="component" value="Unassembled WGS sequence"/>
</dbReference>
<feature type="compositionally biased region" description="Low complexity" evidence="1">
    <location>
        <begin position="1"/>
        <end position="24"/>
    </location>
</feature>
<sequence length="587" mass="70441">MSSVSSSSTISTSSSEIETTSSTSPINNTYESSLETDSEGCEQNKKQKQKQLNKNRLAGRKQEKQTSFFKTKESSESSSCQLTELDHNIAIRYNENKKQHISKNEKEKSKNSKGEKKQKKQKKQNKNKKNKDQSVKEPKKSKCDKRVDLESYAKYIKEREKTKKGIKKLSHEKVKKKLKKNYKKKLKKQTRELYKKIKKKNLISLEEKYQHLESVRKLSKSKKKKKLKSIGYYPTNLNFDFSILDPREFQEKKMKSDNVSNEEEISQTIEEKKKFNQREEERKKSFLRNKKNQKKNQKNFDRGLTQNCVDLCIAFDSPKTAEMYRKTIKKTINKLTYFVERNKLFLRVSSIFPYSNENQSKRKKENQSRFLNKKKKKRKRKRKEKEIQKKKEKEKKKEKKKEKEMKKKMKNNNKKDKYKNKKQEREKEKKLNKKIGSKIYTRSGNFQTDSKIRESDNPNTNNMKKKRKITEFKTFDFSEFNNSQSFRKFLKTSSNFENPKEFLFKELLEKVNNFNWYSKFRIVIHLINTPTNISIGDNQKNHNNKKNKHFRIKNQIWDLLSRNIYYTLYLGNKRKCELFIKDIRGIS</sequence>
<feature type="region of interest" description="Disordered" evidence="1">
    <location>
        <begin position="160"/>
        <end position="187"/>
    </location>
</feature>
<feature type="region of interest" description="Disordered" evidence="1">
    <location>
        <begin position="356"/>
        <end position="432"/>
    </location>
</feature>
<feature type="compositionally biased region" description="Basic residues" evidence="1">
    <location>
        <begin position="285"/>
        <end position="297"/>
    </location>
</feature>
<comment type="caution">
    <text evidence="2">The sequence shown here is derived from an EMBL/GenBank/DDBJ whole genome shotgun (WGS) entry which is preliminary data.</text>
</comment>
<proteinExistence type="predicted"/>